<reference evidence="2 3" key="1">
    <citation type="submission" date="2023-10" db="EMBL/GenBank/DDBJ databases">
        <title>Screening of Alkalihalobacillus lindianensis BZ-TG-R113 and Its Alleviation of Salt Stress on Rapeseed Growth.</title>
        <authorList>
            <person name="Zhao B."/>
            <person name="Guo T."/>
        </authorList>
    </citation>
    <scope>NUCLEOTIDE SEQUENCE [LARGE SCALE GENOMIC DNA]</scope>
    <source>
        <strain evidence="2 3">BZ-TG-R113</strain>
    </source>
</reference>
<protein>
    <submittedName>
        <fullName evidence="2">Uncharacterized protein</fullName>
    </submittedName>
</protein>
<dbReference type="Proteomes" id="UP001287282">
    <property type="component" value="Unassembled WGS sequence"/>
</dbReference>
<gene>
    <name evidence="2" type="ORF">RYX56_22985</name>
</gene>
<dbReference type="EMBL" id="JAWJBA010000447">
    <property type="protein sequence ID" value="MDV2687215.1"/>
    <property type="molecule type" value="Genomic_DNA"/>
</dbReference>
<accession>A0ABU3XH84</accession>
<evidence type="ECO:0000256" key="1">
    <source>
        <dbReference type="SAM" id="MobiDB-lite"/>
    </source>
</evidence>
<keyword evidence="3" id="KW-1185">Reference proteome</keyword>
<evidence type="ECO:0000313" key="3">
    <source>
        <dbReference type="Proteomes" id="UP001287282"/>
    </source>
</evidence>
<feature type="non-terminal residue" evidence="2">
    <location>
        <position position="1"/>
    </location>
</feature>
<comment type="caution">
    <text evidence="2">The sequence shown here is derived from an EMBL/GenBank/DDBJ whole genome shotgun (WGS) entry which is preliminary data.</text>
</comment>
<feature type="region of interest" description="Disordered" evidence="1">
    <location>
        <begin position="26"/>
        <end position="46"/>
    </location>
</feature>
<evidence type="ECO:0000313" key="2">
    <source>
        <dbReference type="EMBL" id="MDV2687215.1"/>
    </source>
</evidence>
<proteinExistence type="predicted"/>
<dbReference type="RefSeq" id="WP_317124205.1">
    <property type="nucleotide sequence ID" value="NZ_JAWJBA010000447.1"/>
</dbReference>
<sequence length="88" mass="9318">HAPAASYTRAVTRGAFVRTTPIYPPTVVSQTRTHSPPPLTRTGTPELSLESYSDDELETLHFPSQGETKASASSTIPTVMGYATLGVG</sequence>
<feature type="non-terminal residue" evidence="2">
    <location>
        <position position="88"/>
    </location>
</feature>
<name>A0ABU3XH84_9BACI</name>
<organism evidence="2 3">
    <name type="scientific">Alkalihalophilus lindianensis</name>
    <dbReference type="NCBI Taxonomy" id="1630542"/>
    <lineage>
        <taxon>Bacteria</taxon>
        <taxon>Bacillati</taxon>
        <taxon>Bacillota</taxon>
        <taxon>Bacilli</taxon>
        <taxon>Bacillales</taxon>
        <taxon>Bacillaceae</taxon>
        <taxon>Alkalihalophilus</taxon>
    </lineage>
</organism>